<protein>
    <submittedName>
        <fullName evidence="2">Transposase IS66</fullName>
    </submittedName>
    <submittedName>
        <fullName evidence="3">Transposasee</fullName>
    </submittedName>
</protein>
<dbReference type="Pfam" id="PF03050">
    <property type="entry name" value="DDE_Tnp_IS66"/>
    <property type="match status" value="1"/>
</dbReference>
<sequence>GRSAEEILKRRQERSAPIFAAFHKWVEDLLPATPPQSALGRALSYTHNQWNKLVLHLEHGDVPAHNNY</sequence>
<organism evidence="3">
    <name type="scientific">mine drainage metagenome</name>
    <dbReference type="NCBI Taxonomy" id="410659"/>
    <lineage>
        <taxon>unclassified sequences</taxon>
        <taxon>metagenomes</taxon>
        <taxon>ecological metagenomes</taxon>
    </lineage>
</organism>
<feature type="domain" description="Transposase IS66 central" evidence="1">
    <location>
        <begin position="4"/>
        <end position="67"/>
    </location>
</feature>
<dbReference type="InterPro" id="IPR004291">
    <property type="entry name" value="Transposase_IS66_central"/>
</dbReference>
<evidence type="ECO:0000313" key="2">
    <source>
        <dbReference type="EMBL" id="EQD52193.1"/>
    </source>
</evidence>
<name>T1CEK5_9ZZZZ</name>
<evidence type="ECO:0000259" key="1">
    <source>
        <dbReference type="Pfam" id="PF03050"/>
    </source>
</evidence>
<feature type="non-terminal residue" evidence="3">
    <location>
        <position position="68"/>
    </location>
</feature>
<dbReference type="EMBL" id="AUZX01009332">
    <property type="protein sequence ID" value="EQD52193.1"/>
    <property type="molecule type" value="Genomic_DNA"/>
</dbReference>
<accession>T1CEK5</accession>
<dbReference type="EMBL" id="AUZY01004081">
    <property type="protein sequence ID" value="EQD65220.1"/>
    <property type="molecule type" value="Genomic_DNA"/>
</dbReference>
<comment type="caution">
    <text evidence="3">The sequence shown here is derived from an EMBL/GenBank/DDBJ whole genome shotgun (WGS) entry which is preliminary data.</text>
</comment>
<reference evidence="3" key="1">
    <citation type="submission" date="2013-08" db="EMBL/GenBank/DDBJ databases">
        <authorList>
            <person name="Mendez C."/>
            <person name="Richter M."/>
            <person name="Ferrer M."/>
            <person name="Sanchez J."/>
        </authorList>
    </citation>
    <scope>NUCLEOTIDE SEQUENCE</scope>
</reference>
<evidence type="ECO:0000313" key="3">
    <source>
        <dbReference type="EMBL" id="EQD65220.1"/>
    </source>
</evidence>
<gene>
    <name evidence="2" type="ORF">B1A_12807</name>
    <name evidence="3" type="ORF">B1B_06439</name>
</gene>
<feature type="non-terminal residue" evidence="3">
    <location>
        <position position="1"/>
    </location>
</feature>
<proteinExistence type="predicted"/>
<dbReference type="AlphaFoldDB" id="T1CEK5"/>
<reference evidence="3" key="2">
    <citation type="journal article" date="2014" name="ISME J.">
        <title>Microbial stratification in low pH oxic and suboxic macroscopic growths along an acid mine drainage.</title>
        <authorList>
            <person name="Mendez-Garcia C."/>
            <person name="Mesa V."/>
            <person name="Sprenger R.R."/>
            <person name="Richter M."/>
            <person name="Diez M.S."/>
            <person name="Solano J."/>
            <person name="Bargiela R."/>
            <person name="Golyshina O.V."/>
            <person name="Manteca A."/>
            <person name="Ramos J.L."/>
            <person name="Gallego J.R."/>
            <person name="Llorente I."/>
            <person name="Martins Dos Santos V.A."/>
            <person name="Jensen O.N."/>
            <person name="Pelaez A.I."/>
            <person name="Sanchez J."/>
            <person name="Ferrer M."/>
        </authorList>
    </citation>
    <scope>NUCLEOTIDE SEQUENCE</scope>
</reference>